<dbReference type="GO" id="GO:0006508">
    <property type="term" value="P:proteolysis"/>
    <property type="evidence" value="ECO:0007669"/>
    <property type="project" value="UniProtKB-KW"/>
</dbReference>
<keyword evidence="8 10" id="KW-1133">Transmembrane helix</keyword>
<accession>A0ABQ5ZYF2</accession>
<name>A0ABQ5ZYF2_9GAMM</name>
<evidence type="ECO:0000256" key="3">
    <source>
        <dbReference type="ARBA" id="ARBA00022475"/>
    </source>
</evidence>
<dbReference type="InterPro" id="IPR013703">
    <property type="entry name" value="Peptidase_S49_N_proteobac"/>
</dbReference>
<dbReference type="InterPro" id="IPR029045">
    <property type="entry name" value="ClpP/crotonase-like_dom_sf"/>
</dbReference>
<dbReference type="EMBL" id="BSOR01000029">
    <property type="protein sequence ID" value="GLR64328.1"/>
    <property type="molecule type" value="Genomic_DNA"/>
</dbReference>
<dbReference type="Pfam" id="PF01343">
    <property type="entry name" value="Peptidase_S49"/>
    <property type="match status" value="1"/>
</dbReference>
<feature type="transmembrane region" description="Helical" evidence="10">
    <location>
        <begin position="12"/>
        <end position="32"/>
    </location>
</feature>
<dbReference type="Gene3D" id="3.90.226.10">
    <property type="entry name" value="2-enoyl-CoA Hydratase, Chain A, domain 1"/>
    <property type="match status" value="1"/>
</dbReference>
<evidence type="ECO:0000256" key="9">
    <source>
        <dbReference type="ARBA" id="ARBA00023136"/>
    </source>
</evidence>
<keyword evidence="14" id="KW-1185">Reference proteome</keyword>
<dbReference type="GO" id="GO:0008233">
    <property type="term" value="F:peptidase activity"/>
    <property type="evidence" value="ECO:0007669"/>
    <property type="project" value="UniProtKB-KW"/>
</dbReference>
<dbReference type="PANTHER" id="PTHR42987">
    <property type="entry name" value="PEPTIDASE S49"/>
    <property type="match status" value="1"/>
</dbReference>
<evidence type="ECO:0000313" key="13">
    <source>
        <dbReference type="EMBL" id="GLR64328.1"/>
    </source>
</evidence>
<evidence type="ECO:0000256" key="10">
    <source>
        <dbReference type="SAM" id="Phobius"/>
    </source>
</evidence>
<keyword evidence="9 10" id="KW-0472">Membrane</keyword>
<dbReference type="RefSeq" id="WP_027850428.1">
    <property type="nucleotide sequence ID" value="NZ_BSOR01000029.1"/>
</dbReference>
<evidence type="ECO:0000256" key="7">
    <source>
        <dbReference type="ARBA" id="ARBA00022825"/>
    </source>
</evidence>
<dbReference type="InterPro" id="IPR002142">
    <property type="entry name" value="Peptidase_S49"/>
</dbReference>
<comment type="caution">
    <text evidence="13">The sequence shown here is derived from an EMBL/GenBank/DDBJ whole genome shotgun (WGS) entry which is preliminary data.</text>
</comment>
<sequence length="340" mass="38306">MWELLADYVVFVLKIATLLVALVILLVSVAAVKRSRESDEQLQVQELNERQQDLQLSLQAEWLETKAIKKLHKEKEKKAKVQAAKLASLPRVFVLDFKGDLDASQAAVLGREISLLLSLLRSEDEVVVRLESAGGYVHSYGHATAQLQRLRDKNIDLTVCVDRVAASGGYMMACTATKLLVAPFAILGSIGVVAEVPNLHRLLKKHEIDYEVLTAGDYKRTLTLLGENTPEGKQKFIDDLEQTHDLFKAFVQRCRPQLDIDKVTKGEVWYGEQALGLHLVDGLQTSEAYLLERQDEARVFKVRLKKPLNLTEKIAGQTAKVIEGRLLSWWPKLQATFFHR</sequence>
<keyword evidence="4 13" id="KW-0645">Protease</keyword>
<proteinExistence type="inferred from homology"/>
<comment type="subcellular location">
    <subcellularLocation>
        <location evidence="1">Cell membrane</location>
    </subcellularLocation>
</comment>
<evidence type="ECO:0000256" key="8">
    <source>
        <dbReference type="ARBA" id="ARBA00022989"/>
    </source>
</evidence>
<evidence type="ECO:0000313" key="14">
    <source>
        <dbReference type="Proteomes" id="UP001156682"/>
    </source>
</evidence>
<keyword evidence="5 10" id="KW-0812">Transmembrane</keyword>
<keyword evidence="6" id="KW-0378">Hydrolase</keyword>
<gene>
    <name evidence="13" type="ORF">GCM10007878_17660</name>
</gene>
<feature type="domain" description="Peptidase S49" evidence="11">
    <location>
        <begin position="150"/>
        <end position="297"/>
    </location>
</feature>
<comment type="similarity">
    <text evidence="2">Belongs to the peptidase S49 family.</text>
</comment>
<dbReference type="SUPFAM" id="SSF52096">
    <property type="entry name" value="ClpP/crotonase"/>
    <property type="match status" value="1"/>
</dbReference>
<dbReference type="Proteomes" id="UP001156682">
    <property type="component" value="Unassembled WGS sequence"/>
</dbReference>
<dbReference type="Gene3D" id="6.20.330.10">
    <property type="match status" value="1"/>
</dbReference>
<evidence type="ECO:0000259" key="11">
    <source>
        <dbReference type="Pfam" id="PF01343"/>
    </source>
</evidence>
<evidence type="ECO:0000256" key="4">
    <source>
        <dbReference type="ARBA" id="ARBA00022670"/>
    </source>
</evidence>
<dbReference type="NCBIfam" id="NF008745">
    <property type="entry name" value="PRK11778.1"/>
    <property type="match status" value="1"/>
</dbReference>
<evidence type="ECO:0000256" key="2">
    <source>
        <dbReference type="ARBA" id="ARBA00008683"/>
    </source>
</evidence>
<evidence type="ECO:0000256" key="6">
    <source>
        <dbReference type="ARBA" id="ARBA00022801"/>
    </source>
</evidence>
<organism evidence="13 14">
    <name type="scientific">Marinospirillum insulare</name>
    <dbReference type="NCBI Taxonomy" id="217169"/>
    <lineage>
        <taxon>Bacteria</taxon>
        <taxon>Pseudomonadati</taxon>
        <taxon>Pseudomonadota</taxon>
        <taxon>Gammaproteobacteria</taxon>
        <taxon>Oceanospirillales</taxon>
        <taxon>Oceanospirillaceae</taxon>
        <taxon>Marinospirillum</taxon>
    </lineage>
</organism>
<dbReference type="Pfam" id="PF08496">
    <property type="entry name" value="Peptidase_S49_N"/>
    <property type="match status" value="1"/>
</dbReference>
<evidence type="ECO:0000259" key="12">
    <source>
        <dbReference type="Pfam" id="PF08496"/>
    </source>
</evidence>
<dbReference type="InterPro" id="IPR047272">
    <property type="entry name" value="S49_SppA_C"/>
</dbReference>
<reference evidence="14" key="1">
    <citation type="journal article" date="2019" name="Int. J. Syst. Evol. Microbiol.">
        <title>The Global Catalogue of Microorganisms (GCM) 10K type strain sequencing project: providing services to taxonomists for standard genome sequencing and annotation.</title>
        <authorList>
            <consortium name="The Broad Institute Genomics Platform"/>
            <consortium name="The Broad Institute Genome Sequencing Center for Infectious Disease"/>
            <person name="Wu L."/>
            <person name="Ma J."/>
        </authorList>
    </citation>
    <scope>NUCLEOTIDE SEQUENCE [LARGE SCALE GENOMIC DNA]</scope>
    <source>
        <strain evidence="14">NBRC 100033</strain>
    </source>
</reference>
<evidence type="ECO:0000256" key="1">
    <source>
        <dbReference type="ARBA" id="ARBA00004236"/>
    </source>
</evidence>
<dbReference type="PANTHER" id="PTHR42987:SF4">
    <property type="entry name" value="PROTEASE SOHB-RELATED"/>
    <property type="match status" value="1"/>
</dbReference>
<evidence type="ECO:0000256" key="5">
    <source>
        <dbReference type="ARBA" id="ARBA00022692"/>
    </source>
</evidence>
<keyword evidence="3" id="KW-1003">Cell membrane</keyword>
<feature type="domain" description="Peptidase S49 N-terminal proteobacteria" evidence="12">
    <location>
        <begin position="3"/>
        <end position="147"/>
    </location>
</feature>
<keyword evidence="7" id="KW-0720">Serine protease</keyword>
<dbReference type="CDD" id="cd07023">
    <property type="entry name" value="S49_Sppa_N_C"/>
    <property type="match status" value="1"/>
</dbReference>
<protein>
    <submittedName>
        <fullName evidence="13">Protease</fullName>
    </submittedName>
</protein>